<protein>
    <submittedName>
        <fullName evidence="4">Uncharacterized protein</fullName>
    </submittedName>
</protein>
<dbReference type="STRING" id="1586267.GCA_001418685_01333"/>
<name>A0A0X3AQ08_9FLAO</name>
<organism evidence="4 5">
    <name type="scientific">Apibacter mensalis</name>
    <dbReference type="NCBI Taxonomy" id="1586267"/>
    <lineage>
        <taxon>Bacteria</taxon>
        <taxon>Pseudomonadati</taxon>
        <taxon>Bacteroidota</taxon>
        <taxon>Flavobacteriia</taxon>
        <taxon>Flavobacteriales</taxon>
        <taxon>Weeksellaceae</taxon>
        <taxon>Apibacter</taxon>
    </lineage>
</organism>
<dbReference type="AlphaFoldDB" id="A0A0X3AQ08"/>
<evidence type="ECO:0000256" key="2">
    <source>
        <dbReference type="ARBA" id="ARBA00022833"/>
    </source>
</evidence>
<dbReference type="Gene3D" id="3.40.50.720">
    <property type="entry name" value="NAD(P)-binding Rossmann-like Domain"/>
    <property type="match status" value="1"/>
</dbReference>
<reference evidence="4 5" key="1">
    <citation type="submission" date="2016-01" db="EMBL/GenBank/DDBJ databases">
        <authorList>
            <person name="McClelland M."/>
            <person name="Jain A."/>
            <person name="Saraogi P."/>
            <person name="Mendelson R."/>
            <person name="Westerman R."/>
            <person name="SanMiguel P."/>
            <person name="Csonka L."/>
        </authorList>
    </citation>
    <scope>NUCLEOTIDE SEQUENCE [LARGE SCALE GENOMIC DNA]</scope>
    <source>
        <strain evidence="4 5">R-53146</strain>
    </source>
</reference>
<dbReference type="InterPro" id="IPR047109">
    <property type="entry name" value="CAD-like"/>
</dbReference>
<dbReference type="GO" id="GO:0046872">
    <property type="term" value="F:metal ion binding"/>
    <property type="evidence" value="ECO:0007669"/>
    <property type="project" value="UniProtKB-KW"/>
</dbReference>
<evidence type="ECO:0000313" key="5">
    <source>
        <dbReference type="Proteomes" id="UP000182761"/>
    </source>
</evidence>
<dbReference type="GO" id="GO:0016616">
    <property type="term" value="F:oxidoreductase activity, acting on the CH-OH group of donors, NAD or NADP as acceptor"/>
    <property type="evidence" value="ECO:0007669"/>
    <property type="project" value="InterPro"/>
</dbReference>
<accession>A0A0X3AQ08</accession>
<evidence type="ECO:0000313" key="4">
    <source>
        <dbReference type="EMBL" id="CVK16480.1"/>
    </source>
</evidence>
<gene>
    <name evidence="4" type="ORF">Ga0061079_10782</name>
</gene>
<evidence type="ECO:0000256" key="1">
    <source>
        <dbReference type="ARBA" id="ARBA00022723"/>
    </source>
</evidence>
<proteinExistence type="predicted"/>
<dbReference type="SUPFAM" id="SSF51735">
    <property type="entry name" value="NAD(P)-binding Rossmann-fold domains"/>
    <property type="match status" value="1"/>
</dbReference>
<dbReference type="EMBL" id="FCOR01000007">
    <property type="protein sequence ID" value="CVK16480.1"/>
    <property type="molecule type" value="Genomic_DNA"/>
</dbReference>
<keyword evidence="3" id="KW-0560">Oxidoreductase</keyword>
<dbReference type="Proteomes" id="UP000182761">
    <property type="component" value="Unassembled WGS sequence"/>
</dbReference>
<dbReference type="InterPro" id="IPR036291">
    <property type="entry name" value="NAD(P)-bd_dom_sf"/>
</dbReference>
<keyword evidence="1" id="KW-0479">Metal-binding</keyword>
<keyword evidence="5" id="KW-1185">Reference proteome</keyword>
<sequence>MEKVAPLLYAGITTYSPIKYAGVKKGDKVGIAGLGGLGHMAVEYAVALEVEVTVFNITEDKREDTHKMGV</sequence>
<keyword evidence="2" id="KW-0862">Zinc</keyword>
<evidence type="ECO:0000256" key="3">
    <source>
        <dbReference type="ARBA" id="ARBA00023002"/>
    </source>
</evidence>
<dbReference type="PANTHER" id="PTHR42683">
    <property type="entry name" value="ALDEHYDE REDUCTASE"/>
    <property type="match status" value="1"/>
</dbReference>